<organism evidence="2 3">
    <name type="scientific">Flavobacterium covae</name>
    <dbReference type="NCBI Taxonomy" id="2906076"/>
    <lineage>
        <taxon>Bacteria</taxon>
        <taxon>Pseudomonadati</taxon>
        <taxon>Bacteroidota</taxon>
        <taxon>Flavobacteriia</taxon>
        <taxon>Flavobacteriales</taxon>
        <taxon>Flavobacteriaceae</taxon>
        <taxon>Flavobacterium</taxon>
    </lineage>
</organism>
<protein>
    <submittedName>
        <fullName evidence="2">Phosphatase PAP2 family protein</fullName>
    </submittedName>
</protein>
<evidence type="ECO:0000313" key="3">
    <source>
        <dbReference type="Proteomes" id="UP001621713"/>
    </source>
</evidence>
<accession>A0ABW8PE01</accession>
<dbReference type="RefSeq" id="WP_063743269.1">
    <property type="nucleotide sequence ID" value="NZ_CP015107.1"/>
</dbReference>
<dbReference type="Proteomes" id="UP001621713">
    <property type="component" value="Unassembled WGS sequence"/>
</dbReference>
<name>A0ABW8PE01_9FLAO</name>
<keyword evidence="3" id="KW-1185">Reference proteome</keyword>
<feature type="transmembrane region" description="Helical" evidence="1">
    <location>
        <begin position="83"/>
        <end position="102"/>
    </location>
</feature>
<comment type="caution">
    <text evidence="2">The sequence shown here is derived from an EMBL/GenBank/DDBJ whole genome shotgun (WGS) entry which is preliminary data.</text>
</comment>
<keyword evidence="1" id="KW-1133">Transmembrane helix</keyword>
<dbReference type="EMBL" id="JAZHOJ010000002">
    <property type="protein sequence ID" value="MFK7002583.1"/>
    <property type="molecule type" value="Genomic_DNA"/>
</dbReference>
<keyword evidence="1" id="KW-0472">Membrane</keyword>
<feature type="transmembrane region" description="Helical" evidence="1">
    <location>
        <begin position="38"/>
        <end position="54"/>
    </location>
</feature>
<feature type="transmembrane region" description="Helical" evidence="1">
    <location>
        <begin position="114"/>
        <end position="131"/>
    </location>
</feature>
<sequence length="132" mass="15242">MIRNVQERKIPLILQLILYLIIILTLTSPNNYLKLSDYFWASSVSTIIAFYFVLINKKISLHMISMLGTSSWIILNYTNLDLIYYMILFVILMVLSSCVALSRWIMKAHSISELVLGSIIGAIPQFVIFMFQ</sequence>
<gene>
    <name evidence="2" type="ORF">V3467_01780</name>
</gene>
<dbReference type="CDD" id="cd01610">
    <property type="entry name" value="PAP2_like"/>
    <property type="match status" value="1"/>
</dbReference>
<feature type="transmembrane region" description="Helical" evidence="1">
    <location>
        <begin position="12"/>
        <end position="32"/>
    </location>
</feature>
<evidence type="ECO:0000256" key="1">
    <source>
        <dbReference type="SAM" id="Phobius"/>
    </source>
</evidence>
<evidence type="ECO:0000313" key="2">
    <source>
        <dbReference type="EMBL" id="MFK7002583.1"/>
    </source>
</evidence>
<keyword evidence="1" id="KW-0812">Transmembrane</keyword>
<reference evidence="2 3" key="1">
    <citation type="submission" date="2024-02" db="EMBL/GenBank/DDBJ databases">
        <title>Comparative Genomic Analysis of Flavobacterium Species Causing Columnaris Disease of Freshwater Fish in Thailand: Insights into Virulence and Resistance Mechanisms.</title>
        <authorList>
            <person name="Nguyen D."/>
            <person name="Chokmangmeepisarn P."/>
            <person name="Khianchaikhan K."/>
            <person name="Morishita M."/>
            <person name="Bunnoy A."/>
            <person name="Rodkhum C."/>
        </authorList>
    </citation>
    <scope>NUCLEOTIDE SEQUENCE [LARGE SCALE GENOMIC DNA]</scope>
    <source>
        <strain evidence="2 3">PCBSB2203</strain>
    </source>
</reference>
<proteinExistence type="predicted"/>